<evidence type="ECO:0000259" key="4">
    <source>
        <dbReference type="PROSITE" id="PS50006"/>
    </source>
</evidence>
<dbReference type="InterPro" id="IPR050923">
    <property type="entry name" value="Cell_Proc_Reg/RNA_Proc"/>
</dbReference>
<comment type="caution">
    <text evidence="6">The sequence shown here is derived from an EMBL/GenBank/DDBJ whole genome shotgun (WGS) entry which is preliminary data.</text>
</comment>
<keyword evidence="2" id="KW-1133">Transmembrane helix</keyword>
<evidence type="ECO:0000313" key="7">
    <source>
        <dbReference type="Proteomes" id="UP000824041"/>
    </source>
</evidence>
<dbReference type="SMART" id="SM00327">
    <property type="entry name" value="VWA"/>
    <property type="match status" value="1"/>
</dbReference>
<dbReference type="InterPro" id="IPR036465">
    <property type="entry name" value="vWFA_dom_sf"/>
</dbReference>
<keyword evidence="2" id="KW-0812">Transmembrane</keyword>
<accession>A0A9D2ISD4</accession>
<dbReference type="SUPFAM" id="SSF53300">
    <property type="entry name" value="vWA-like"/>
    <property type="match status" value="1"/>
</dbReference>
<feature type="domain" description="VWFA" evidence="5">
    <location>
        <begin position="80"/>
        <end position="254"/>
    </location>
</feature>
<dbReference type="InterPro" id="IPR014755">
    <property type="entry name" value="Cu-Rt/internalin_Ig-like"/>
</dbReference>
<protein>
    <submittedName>
        <fullName evidence="6">FHA domain-containing protein</fullName>
    </submittedName>
</protein>
<dbReference type="Gene3D" id="3.40.50.410">
    <property type="entry name" value="von Willebrand factor, type A domain"/>
    <property type="match status" value="1"/>
</dbReference>
<dbReference type="Gene3D" id="2.60.40.1220">
    <property type="match status" value="1"/>
</dbReference>
<gene>
    <name evidence="6" type="ORF">IAA21_01830</name>
</gene>
<dbReference type="EMBL" id="DXBU01000022">
    <property type="protein sequence ID" value="HIZ21524.1"/>
    <property type="molecule type" value="Genomic_DNA"/>
</dbReference>
<dbReference type="PROSITE" id="PS50234">
    <property type="entry name" value="VWFA"/>
    <property type="match status" value="1"/>
</dbReference>
<dbReference type="Gene3D" id="2.60.200.20">
    <property type="match status" value="1"/>
</dbReference>
<keyword evidence="1 3" id="KW-0732">Signal</keyword>
<dbReference type="CDD" id="cd00198">
    <property type="entry name" value="vWFA"/>
    <property type="match status" value="1"/>
</dbReference>
<evidence type="ECO:0000256" key="3">
    <source>
        <dbReference type="SAM" id="SignalP"/>
    </source>
</evidence>
<keyword evidence="2" id="KW-0472">Membrane</keyword>
<evidence type="ECO:0000313" key="6">
    <source>
        <dbReference type="EMBL" id="HIZ21524.1"/>
    </source>
</evidence>
<dbReference type="AlphaFoldDB" id="A0A9D2ISD4"/>
<feature type="chain" id="PRO_5038953721" evidence="3">
    <location>
        <begin position="29"/>
        <end position="569"/>
    </location>
</feature>
<evidence type="ECO:0000256" key="1">
    <source>
        <dbReference type="ARBA" id="ARBA00022729"/>
    </source>
</evidence>
<organism evidence="6 7">
    <name type="scientific">Candidatus Blautia faecigallinarum</name>
    <dbReference type="NCBI Taxonomy" id="2838488"/>
    <lineage>
        <taxon>Bacteria</taxon>
        <taxon>Bacillati</taxon>
        <taxon>Bacillota</taxon>
        <taxon>Clostridia</taxon>
        <taxon>Lachnospirales</taxon>
        <taxon>Lachnospiraceae</taxon>
        <taxon>Blautia</taxon>
    </lineage>
</organism>
<feature type="domain" description="FHA" evidence="4">
    <location>
        <begin position="497"/>
        <end position="546"/>
    </location>
</feature>
<evidence type="ECO:0000259" key="5">
    <source>
        <dbReference type="PROSITE" id="PS50234"/>
    </source>
</evidence>
<dbReference type="Pfam" id="PF00092">
    <property type="entry name" value="VWA"/>
    <property type="match status" value="1"/>
</dbReference>
<reference evidence="6" key="2">
    <citation type="submission" date="2021-04" db="EMBL/GenBank/DDBJ databases">
        <authorList>
            <person name="Gilroy R."/>
        </authorList>
    </citation>
    <scope>NUCLEOTIDE SEQUENCE</scope>
    <source>
        <strain evidence="6">14324</strain>
    </source>
</reference>
<proteinExistence type="predicted"/>
<feature type="signal peptide" evidence="3">
    <location>
        <begin position="1"/>
        <end position="28"/>
    </location>
</feature>
<reference evidence="6" key="1">
    <citation type="journal article" date="2021" name="PeerJ">
        <title>Extensive microbial diversity within the chicken gut microbiome revealed by metagenomics and culture.</title>
        <authorList>
            <person name="Gilroy R."/>
            <person name="Ravi A."/>
            <person name="Getino M."/>
            <person name="Pursley I."/>
            <person name="Horton D.L."/>
            <person name="Alikhan N.F."/>
            <person name="Baker D."/>
            <person name="Gharbi K."/>
            <person name="Hall N."/>
            <person name="Watson M."/>
            <person name="Adriaenssens E.M."/>
            <person name="Foster-Nyarko E."/>
            <person name="Jarju S."/>
            <person name="Secka A."/>
            <person name="Antonio M."/>
            <person name="Oren A."/>
            <person name="Chaudhuri R.R."/>
            <person name="La Ragione R."/>
            <person name="Hildebrand F."/>
            <person name="Pallen M.J."/>
        </authorList>
    </citation>
    <scope>NUCLEOTIDE SEQUENCE</scope>
    <source>
        <strain evidence="6">14324</strain>
    </source>
</reference>
<dbReference type="InterPro" id="IPR008984">
    <property type="entry name" value="SMAD_FHA_dom_sf"/>
</dbReference>
<sequence>MGARKWMKFFSALLCTAGVLLAAAVVQADCDIEQISLHMPDVKIYYRSDTPETSYEAYLGGEALSYEDTAVFEETGEGVEYYLMLDISASIPDAQFENIKAGMLQFLEEKRQNDRIILLTFGNESKVVLNGSETPEAARETIQALTNEDMETVLFQSIVQAADMIDTAAQTEEKRRVIITITDGEDCVTGQATAAEAQNTLKDKGIPLYAFAVDVGKEEFINSFGEFARNTGGTLNIFSQGDSIELFRQIKSVIQKSCVARFHSATNVASNEREDLTVKFLTKKVRKTREVVPTRWYPDTEAPGIVKAEVLGEREIRLTFSESVLGADSQGNYKIEKEGETIPIGSVFYSEEESPSTVLTFEEPLYTGTYTLSFSNITDDSMEKNPLSEPCTIQTEGIEPVEEKSDLEKFLEKWWWLLILIALLIAAGIISTAVVFYRKIKKNKGVIYVDGKATLASNVDVKQHISTRDLPQKKIVLVIRDKVNGKCETNVTINGSLMVGRSGECDVYFDDERMSRQHFALETDGTDVYITDLESHNGTYVNGIRINKRRKLLSGDEIAAGNMEARILW</sequence>
<name>A0A9D2ISD4_9FIRM</name>
<dbReference type="InterPro" id="IPR002035">
    <property type="entry name" value="VWF_A"/>
</dbReference>
<dbReference type="PANTHER" id="PTHR23308">
    <property type="entry name" value="NUCLEAR INHIBITOR OF PROTEIN PHOSPHATASE-1"/>
    <property type="match status" value="1"/>
</dbReference>
<feature type="transmembrane region" description="Helical" evidence="2">
    <location>
        <begin position="414"/>
        <end position="437"/>
    </location>
</feature>
<dbReference type="CDD" id="cd00060">
    <property type="entry name" value="FHA"/>
    <property type="match status" value="1"/>
</dbReference>
<dbReference type="InterPro" id="IPR000253">
    <property type="entry name" value="FHA_dom"/>
</dbReference>
<dbReference type="PROSITE" id="PS50006">
    <property type="entry name" value="FHA_DOMAIN"/>
    <property type="match status" value="1"/>
</dbReference>
<dbReference type="Proteomes" id="UP000824041">
    <property type="component" value="Unassembled WGS sequence"/>
</dbReference>
<dbReference type="Pfam" id="PF00498">
    <property type="entry name" value="FHA"/>
    <property type="match status" value="1"/>
</dbReference>
<evidence type="ECO:0000256" key="2">
    <source>
        <dbReference type="SAM" id="Phobius"/>
    </source>
</evidence>
<dbReference type="SUPFAM" id="SSF49879">
    <property type="entry name" value="SMAD/FHA domain"/>
    <property type="match status" value="1"/>
</dbReference>
<dbReference type="SMART" id="SM00240">
    <property type="entry name" value="FHA"/>
    <property type="match status" value="1"/>
</dbReference>